<organism evidence="2 3">
    <name type="scientific">Boletus edulis BED1</name>
    <dbReference type="NCBI Taxonomy" id="1328754"/>
    <lineage>
        <taxon>Eukaryota</taxon>
        <taxon>Fungi</taxon>
        <taxon>Dikarya</taxon>
        <taxon>Basidiomycota</taxon>
        <taxon>Agaricomycotina</taxon>
        <taxon>Agaricomycetes</taxon>
        <taxon>Agaricomycetidae</taxon>
        <taxon>Boletales</taxon>
        <taxon>Boletineae</taxon>
        <taxon>Boletaceae</taxon>
        <taxon>Boletoideae</taxon>
        <taxon>Boletus</taxon>
    </lineage>
</organism>
<feature type="compositionally biased region" description="Basic and acidic residues" evidence="1">
    <location>
        <begin position="82"/>
        <end position="118"/>
    </location>
</feature>
<sequence length="887" mass="96407">MVSTRTSNKNAHPGLVDLEPQGSQHHAPPKSRRGTLPKKAKGISEIKALEKRLLTDQEQRSATARKPPSPVCHQSTGGLGNEVKEGNETGIEVRHEVRYEMRNEAGNEDGYGNKEGNKDGYGNEEGNKEGNEKGYGNEARNVTRNEADDAAQEAVNKTRLDGGLEGTCAERTGGDDEDSEDGEMGDPRRRAGMCAADGSEHMDVPKERVSAQKRRTRDEDNGDQGTSRKVSKRWRGDDDEVAMQGKRVDYGNRTDGNNSMQDEEGDEEGAKSGDIGALESVGGNGGSRKRKGSENGSCAARPTKKQTMPTTTSSPRDAAKPQSSGFLRNWQNDPLRKASTDQLPANDTETQAGTSSSQKGYVHTIYGGLVDDEDSQEDAPSPAQCRNHSFVQRSDSPPQLLSSYTKNLYTFSPTFDVTDTEGERRDVVDHDNEDRGCDAEDDDSDDSDGENATEDEVNMVRNNSSLGLSKQPFSKVSLPPTLVTRTSQSNTNVSNGGAHGSTTRKPVSTIGTAGHSVAVKSRQEATDSDTIRKPHSMPATRTVSQPNMTLNHVSRPPTSTEKPKPRDKDATRCQEPEGHSVVNATAHKPQPKVRMSDCSRTPQGSVPSTHLLVKAITECPSGTSHGPSRPSSTTGALGHPNASISYAFDKNTNPTLSGIPKQSVRCTSASQKASFAAGFTARFTARFAARFAAGFVHANVNARKSGMAPTITSSRQLTLISTPKAVVQMNPNQVDNPATAGGTSQNVQVVLGRKKAKRFHNEDLPGYPGVLKSFREILLPRWYFYVASLDSPWDIVHPEHVRLGQTLWNRFIKIEHTLSLKDEPVFAILKQRTSEWRSEIAKKALVAVNCFFTQYEELTTPEGCALYVAWAAPQNKFVLKGHVLDVT</sequence>
<comment type="caution">
    <text evidence="2">The sequence shown here is derived from an EMBL/GenBank/DDBJ whole genome shotgun (WGS) entry which is preliminary data.</text>
</comment>
<dbReference type="AlphaFoldDB" id="A0AAD4BA67"/>
<feature type="compositionally biased region" description="Polar residues" evidence="1">
    <location>
        <begin position="483"/>
        <end position="511"/>
    </location>
</feature>
<feature type="compositionally biased region" description="Basic and acidic residues" evidence="1">
    <location>
        <begin position="561"/>
        <end position="578"/>
    </location>
</feature>
<feature type="region of interest" description="Disordered" evidence="1">
    <location>
        <begin position="618"/>
        <end position="639"/>
    </location>
</feature>
<feature type="region of interest" description="Disordered" evidence="1">
    <location>
        <begin position="1"/>
        <end position="606"/>
    </location>
</feature>
<reference evidence="2" key="1">
    <citation type="submission" date="2019-10" db="EMBL/GenBank/DDBJ databases">
        <authorList>
            <consortium name="DOE Joint Genome Institute"/>
            <person name="Kuo A."/>
            <person name="Miyauchi S."/>
            <person name="Kiss E."/>
            <person name="Drula E."/>
            <person name="Kohler A."/>
            <person name="Sanchez-Garcia M."/>
            <person name="Andreopoulos B."/>
            <person name="Barry K.W."/>
            <person name="Bonito G."/>
            <person name="Buee M."/>
            <person name="Carver A."/>
            <person name="Chen C."/>
            <person name="Cichocki N."/>
            <person name="Clum A."/>
            <person name="Culley D."/>
            <person name="Crous P.W."/>
            <person name="Fauchery L."/>
            <person name="Girlanda M."/>
            <person name="Hayes R."/>
            <person name="Keri Z."/>
            <person name="LaButti K."/>
            <person name="Lipzen A."/>
            <person name="Lombard V."/>
            <person name="Magnuson J."/>
            <person name="Maillard F."/>
            <person name="Morin E."/>
            <person name="Murat C."/>
            <person name="Nolan M."/>
            <person name="Ohm R."/>
            <person name="Pangilinan J."/>
            <person name="Pereira M."/>
            <person name="Perotto S."/>
            <person name="Peter M."/>
            <person name="Riley R."/>
            <person name="Sitrit Y."/>
            <person name="Stielow B."/>
            <person name="Szollosi G."/>
            <person name="Zifcakova L."/>
            <person name="Stursova M."/>
            <person name="Spatafora J.W."/>
            <person name="Tedersoo L."/>
            <person name="Vaario L.-M."/>
            <person name="Yamada A."/>
            <person name="Yan M."/>
            <person name="Wang P."/>
            <person name="Xu J."/>
            <person name="Bruns T."/>
            <person name="Baldrian P."/>
            <person name="Vilgalys R."/>
            <person name="Henrissat B."/>
            <person name="Grigoriev I.V."/>
            <person name="Hibbett D."/>
            <person name="Nagy L.G."/>
            <person name="Martin F.M."/>
        </authorList>
    </citation>
    <scope>NUCLEOTIDE SEQUENCE</scope>
    <source>
        <strain evidence="2">BED1</strain>
    </source>
</reference>
<gene>
    <name evidence="2" type="ORF">L210DRAFT_3658971</name>
</gene>
<feature type="compositionally biased region" description="Polar residues" evidence="1">
    <location>
        <begin position="460"/>
        <end position="474"/>
    </location>
</feature>
<evidence type="ECO:0000313" key="2">
    <source>
        <dbReference type="EMBL" id="KAF8414531.1"/>
    </source>
</evidence>
<name>A0AAD4BA67_BOLED</name>
<feature type="compositionally biased region" description="Basic and acidic residues" evidence="1">
    <location>
        <begin position="42"/>
        <end position="59"/>
    </location>
</feature>
<dbReference type="EMBL" id="WHUW01000493">
    <property type="protein sequence ID" value="KAF8414531.1"/>
    <property type="molecule type" value="Genomic_DNA"/>
</dbReference>
<accession>A0AAD4BA67</accession>
<feature type="compositionally biased region" description="Polar residues" evidence="1">
    <location>
        <begin position="305"/>
        <end position="332"/>
    </location>
</feature>
<evidence type="ECO:0000313" key="3">
    <source>
        <dbReference type="Proteomes" id="UP001194468"/>
    </source>
</evidence>
<protein>
    <submittedName>
        <fullName evidence="2">Uncharacterized protein</fullName>
    </submittedName>
</protein>
<feature type="compositionally biased region" description="Basic residues" evidence="1">
    <location>
        <begin position="27"/>
        <end position="41"/>
    </location>
</feature>
<feature type="compositionally biased region" description="Basic and acidic residues" evidence="1">
    <location>
        <begin position="521"/>
        <end position="532"/>
    </location>
</feature>
<feature type="compositionally biased region" description="Polar residues" evidence="1">
    <location>
        <begin position="539"/>
        <end position="560"/>
    </location>
</feature>
<feature type="compositionally biased region" description="Polar residues" evidence="1">
    <location>
        <begin position="384"/>
        <end position="417"/>
    </location>
</feature>
<dbReference type="Proteomes" id="UP001194468">
    <property type="component" value="Unassembled WGS sequence"/>
</dbReference>
<keyword evidence="3" id="KW-1185">Reference proteome</keyword>
<feature type="compositionally biased region" description="Polar residues" evidence="1">
    <location>
        <begin position="1"/>
        <end position="10"/>
    </location>
</feature>
<proteinExistence type="predicted"/>
<feature type="compositionally biased region" description="Acidic residues" evidence="1">
    <location>
        <begin position="175"/>
        <end position="184"/>
    </location>
</feature>
<evidence type="ECO:0000256" key="1">
    <source>
        <dbReference type="SAM" id="MobiDB-lite"/>
    </source>
</evidence>
<feature type="compositionally biased region" description="Acidic residues" evidence="1">
    <location>
        <begin position="439"/>
        <end position="457"/>
    </location>
</feature>
<feature type="compositionally biased region" description="Polar residues" evidence="1">
    <location>
        <begin position="340"/>
        <end position="359"/>
    </location>
</feature>
<reference evidence="2" key="2">
    <citation type="journal article" date="2020" name="Nat. Commun.">
        <title>Large-scale genome sequencing of mycorrhizal fungi provides insights into the early evolution of symbiotic traits.</title>
        <authorList>
            <person name="Miyauchi S."/>
            <person name="Kiss E."/>
            <person name="Kuo A."/>
            <person name="Drula E."/>
            <person name="Kohler A."/>
            <person name="Sanchez-Garcia M."/>
            <person name="Morin E."/>
            <person name="Andreopoulos B."/>
            <person name="Barry K.W."/>
            <person name="Bonito G."/>
            <person name="Buee M."/>
            <person name="Carver A."/>
            <person name="Chen C."/>
            <person name="Cichocki N."/>
            <person name="Clum A."/>
            <person name="Culley D."/>
            <person name="Crous P.W."/>
            <person name="Fauchery L."/>
            <person name="Girlanda M."/>
            <person name="Hayes R.D."/>
            <person name="Keri Z."/>
            <person name="LaButti K."/>
            <person name="Lipzen A."/>
            <person name="Lombard V."/>
            <person name="Magnuson J."/>
            <person name="Maillard F."/>
            <person name="Murat C."/>
            <person name="Nolan M."/>
            <person name="Ohm R.A."/>
            <person name="Pangilinan J."/>
            <person name="Pereira M.F."/>
            <person name="Perotto S."/>
            <person name="Peter M."/>
            <person name="Pfister S."/>
            <person name="Riley R."/>
            <person name="Sitrit Y."/>
            <person name="Stielow J.B."/>
            <person name="Szollosi G."/>
            <person name="Zifcakova L."/>
            <person name="Stursova M."/>
            <person name="Spatafora J.W."/>
            <person name="Tedersoo L."/>
            <person name="Vaario L.M."/>
            <person name="Yamada A."/>
            <person name="Yan M."/>
            <person name="Wang P."/>
            <person name="Xu J."/>
            <person name="Bruns T."/>
            <person name="Baldrian P."/>
            <person name="Vilgalys R."/>
            <person name="Dunand C."/>
            <person name="Henrissat B."/>
            <person name="Grigoriev I.V."/>
            <person name="Hibbett D."/>
            <person name="Nagy L.G."/>
            <person name="Martin F.M."/>
        </authorList>
    </citation>
    <scope>NUCLEOTIDE SEQUENCE</scope>
    <source>
        <strain evidence="2">BED1</strain>
    </source>
</reference>
<feature type="compositionally biased region" description="Basic and acidic residues" evidence="1">
    <location>
        <begin position="198"/>
        <end position="210"/>
    </location>
</feature>
<feature type="compositionally biased region" description="Polar residues" evidence="1">
    <location>
        <begin position="620"/>
        <end position="635"/>
    </location>
</feature>
<feature type="compositionally biased region" description="Basic and acidic residues" evidence="1">
    <location>
        <begin position="421"/>
        <end position="438"/>
    </location>
</feature>